<gene>
    <name evidence="4" type="ORF">TrST_g522</name>
</gene>
<evidence type="ECO:0000256" key="1">
    <source>
        <dbReference type="ARBA" id="ARBA00022801"/>
    </source>
</evidence>
<name>A0A9W7A7I4_9STRA</name>
<evidence type="ECO:0000259" key="3">
    <source>
        <dbReference type="Pfam" id="PF20434"/>
    </source>
</evidence>
<sequence length="396" mass="43233">MRTLHLLCVLAASYVLGVEPLSVLHGLAARTTITATVLAISALSPFVDDAEGLVASKIPKTISNAVRDTKEAWETFNALTWALTVPALAVTKLEVVREFLDDEQLTQTFDVSYGTEPLQKLDLFHHNEQSLRPHPVCVFVHGGAWSHGSKELFRMVGKRLRNEGYIGVVMNYRRYPFGASVMDQAEDVGLALDWVRREVQSFNGDPENIVLIGHSSGAHISALHLLLSETLQPPQHFVSLCAPLDITKHYNWEVNRGVHEISALKPANSFSGESESSSAAAAAVRALEINANSAFAESSPTLITAEMDRDELWARMPPVVHLFHAKDDTTVSAASTSEFHKELTRFDDAEGGPDIKFILDEEGGHGGIIVDFMLGNSDASSSTSTIQGIIKNIIRV</sequence>
<organism evidence="4 5">
    <name type="scientific">Triparma strigata</name>
    <dbReference type="NCBI Taxonomy" id="1606541"/>
    <lineage>
        <taxon>Eukaryota</taxon>
        <taxon>Sar</taxon>
        <taxon>Stramenopiles</taxon>
        <taxon>Ochrophyta</taxon>
        <taxon>Bolidophyceae</taxon>
        <taxon>Parmales</taxon>
        <taxon>Triparmaceae</taxon>
        <taxon>Triparma</taxon>
    </lineage>
</organism>
<feature type="signal peptide" evidence="2">
    <location>
        <begin position="1"/>
        <end position="17"/>
    </location>
</feature>
<dbReference type="AlphaFoldDB" id="A0A9W7A7I4"/>
<accession>A0A9W7A7I4</accession>
<keyword evidence="1" id="KW-0378">Hydrolase</keyword>
<proteinExistence type="predicted"/>
<evidence type="ECO:0000313" key="5">
    <source>
        <dbReference type="Proteomes" id="UP001165085"/>
    </source>
</evidence>
<evidence type="ECO:0000313" key="4">
    <source>
        <dbReference type="EMBL" id="GMH67049.1"/>
    </source>
</evidence>
<dbReference type="InterPro" id="IPR029058">
    <property type="entry name" value="AB_hydrolase_fold"/>
</dbReference>
<dbReference type="OrthoDB" id="6495301at2759"/>
<dbReference type="SUPFAM" id="SSF53474">
    <property type="entry name" value="alpha/beta-Hydrolases"/>
    <property type="match status" value="1"/>
</dbReference>
<dbReference type="PANTHER" id="PTHR48081:SF33">
    <property type="entry name" value="KYNURENINE FORMAMIDASE"/>
    <property type="match status" value="1"/>
</dbReference>
<feature type="chain" id="PRO_5040758518" description="BD-FAE-like domain-containing protein" evidence="2">
    <location>
        <begin position="18"/>
        <end position="396"/>
    </location>
</feature>
<dbReference type="InterPro" id="IPR050300">
    <property type="entry name" value="GDXG_lipolytic_enzyme"/>
</dbReference>
<keyword evidence="5" id="KW-1185">Reference proteome</keyword>
<reference evidence="5" key="1">
    <citation type="journal article" date="2023" name="Commun. Biol.">
        <title>Genome analysis of Parmales, the sister group of diatoms, reveals the evolutionary specialization of diatoms from phago-mixotrophs to photoautotrophs.</title>
        <authorList>
            <person name="Ban H."/>
            <person name="Sato S."/>
            <person name="Yoshikawa S."/>
            <person name="Yamada K."/>
            <person name="Nakamura Y."/>
            <person name="Ichinomiya M."/>
            <person name="Sato N."/>
            <person name="Blanc-Mathieu R."/>
            <person name="Endo H."/>
            <person name="Kuwata A."/>
            <person name="Ogata H."/>
        </authorList>
    </citation>
    <scope>NUCLEOTIDE SEQUENCE [LARGE SCALE GENOMIC DNA]</scope>
    <source>
        <strain evidence="5">NIES 3701</strain>
    </source>
</reference>
<keyword evidence="2" id="KW-0732">Signal</keyword>
<dbReference type="Gene3D" id="3.40.50.1820">
    <property type="entry name" value="alpha/beta hydrolase"/>
    <property type="match status" value="1"/>
</dbReference>
<feature type="domain" description="BD-FAE-like" evidence="3">
    <location>
        <begin position="121"/>
        <end position="343"/>
    </location>
</feature>
<protein>
    <recommendedName>
        <fullName evidence="3">BD-FAE-like domain-containing protein</fullName>
    </recommendedName>
</protein>
<dbReference type="PANTHER" id="PTHR48081">
    <property type="entry name" value="AB HYDROLASE SUPERFAMILY PROTEIN C4A8.06C"/>
    <property type="match status" value="1"/>
</dbReference>
<dbReference type="EMBL" id="BRXY01000114">
    <property type="protein sequence ID" value="GMH67049.1"/>
    <property type="molecule type" value="Genomic_DNA"/>
</dbReference>
<dbReference type="InterPro" id="IPR049492">
    <property type="entry name" value="BD-FAE-like_dom"/>
</dbReference>
<dbReference type="Proteomes" id="UP001165085">
    <property type="component" value="Unassembled WGS sequence"/>
</dbReference>
<dbReference type="Pfam" id="PF20434">
    <property type="entry name" value="BD-FAE"/>
    <property type="match status" value="1"/>
</dbReference>
<comment type="caution">
    <text evidence="4">The sequence shown here is derived from an EMBL/GenBank/DDBJ whole genome shotgun (WGS) entry which is preliminary data.</text>
</comment>
<evidence type="ECO:0000256" key="2">
    <source>
        <dbReference type="SAM" id="SignalP"/>
    </source>
</evidence>
<dbReference type="GO" id="GO:0016787">
    <property type="term" value="F:hydrolase activity"/>
    <property type="evidence" value="ECO:0007669"/>
    <property type="project" value="UniProtKB-KW"/>
</dbReference>